<comment type="similarity">
    <text evidence="1">Belongs to the protein phosphatase inhibitor 2 family.</text>
</comment>
<gene>
    <name evidence="4" type="ORF">DBR06_SOUSAS8210237</name>
</gene>
<keyword evidence="5" id="KW-1185">Reference proteome</keyword>
<proteinExistence type="inferred from homology"/>
<feature type="region of interest" description="Disordered" evidence="3">
    <location>
        <begin position="424"/>
        <end position="453"/>
    </location>
</feature>
<dbReference type="GO" id="GO:0009966">
    <property type="term" value="P:regulation of signal transduction"/>
    <property type="evidence" value="ECO:0007669"/>
    <property type="project" value="InterPro"/>
</dbReference>
<accession>A0A484GXE8</accession>
<dbReference type="GO" id="GO:0004864">
    <property type="term" value="F:protein phosphatase inhibitor activity"/>
    <property type="evidence" value="ECO:0007669"/>
    <property type="project" value="UniProtKB-KW"/>
</dbReference>
<feature type="compositionally biased region" description="Low complexity" evidence="3">
    <location>
        <begin position="60"/>
        <end position="70"/>
    </location>
</feature>
<protein>
    <submittedName>
        <fullName evidence="4">Uncharacterized protein</fullName>
    </submittedName>
</protein>
<feature type="region of interest" description="Disordered" evidence="3">
    <location>
        <begin position="56"/>
        <end position="94"/>
    </location>
</feature>
<dbReference type="EMBL" id="QWLN02003306">
    <property type="protein sequence ID" value="TEA40278.1"/>
    <property type="molecule type" value="Genomic_DNA"/>
</dbReference>
<organism evidence="4 5">
    <name type="scientific">Sousa chinensis</name>
    <name type="common">Indo-pacific humpbacked dolphin</name>
    <name type="synonym">Steno chinensis</name>
    <dbReference type="NCBI Taxonomy" id="103600"/>
    <lineage>
        <taxon>Eukaryota</taxon>
        <taxon>Metazoa</taxon>
        <taxon>Chordata</taxon>
        <taxon>Craniata</taxon>
        <taxon>Vertebrata</taxon>
        <taxon>Euteleostomi</taxon>
        <taxon>Mammalia</taxon>
        <taxon>Eutheria</taxon>
        <taxon>Laurasiatheria</taxon>
        <taxon>Artiodactyla</taxon>
        <taxon>Whippomorpha</taxon>
        <taxon>Cetacea</taxon>
        <taxon>Odontoceti</taxon>
        <taxon>Delphinidae</taxon>
        <taxon>Sousa</taxon>
    </lineage>
</organism>
<evidence type="ECO:0000256" key="3">
    <source>
        <dbReference type="SAM" id="MobiDB-lite"/>
    </source>
</evidence>
<dbReference type="AlphaFoldDB" id="A0A484GXE8"/>
<keyword evidence="2" id="KW-0650">Protein phosphatase inhibitor</keyword>
<feature type="compositionally biased region" description="Polar residues" evidence="3">
    <location>
        <begin position="279"/>
        <end position="288"/>
    </location>
</feature>
<name>A0A484GXE8_SOUCH</name>
<dbReference type="PANTHER" id="PTHR12398">
    <property type="entry name" value="PROTEIN PHOSPHATASE INHIBITOR"/>
    <property type="match status" value="1"/>
</dbReference>
<evidence type="ECO:0000256" key="2">
    <source>
        <dbReference type="ARBA" id="ARBA00023272"/>
    </source>
</evidence>
<reference evidence="4 5" key="1">
    <citation type="journal article" date="2018" name="Genomics">
        <title>Molecular footprints of inshore aquatic adaptation in Indo-Pacific humpback dolphin (Sousa chinensis).</title>
        <authorList>
            <person name="Ming Y."/>
            <person name="Jian J."/>
            <person name="Yu F."/>
            <person name="Yu X."/>
            <person name="Wang J."/>
            <person name="Liu W."/>
        </authorList>
    </citation>
    <scope>NUCLEOTIDE SEQUENCE [LARGE SCALE GENOMIC DNA]</scope>
    <source>
        <strain evidence="4">MY-2018</strain>
        <tissue evidence="4">Skin</tissue>
    </source>
</reference>
<feature type="region of interest" description="Disordered" evidence="3">
    <location>
        <begin position="371"/>
        <end position="409"/>
    </location>
</feature>
<dbReference type="PANTHER" id="PTHR12398:SF8">
    <property type="entry name" value="RIKEN CDNA 2810408A11 GENE"/>
    <property type="match status" value="1"/>
</dbReference>
<evidence type="ECO:0000313" key="4">
    <source>
        <dbReference type="EMBL" id="TEA40278.1"/>
    </source>
</evidence>
<feature type="compositionally biased region" description="Acidic residues" evidence="3">
    <location>
        <begin position="374"/>
        <end position="383"/>
    </location>
</feature>
<feature type="non-terminal residue" evidence="4">
    <location>
        <position position="453"/>
    </location>
</feature>
<evidence type="ECO:0000256" key="1">
    <source>
        <dbReference type="ARBA" id="ARBA00005472"/>
    </source>
</evidence>
<dbReference type="Proteomes" id="UP000295264">
    <property type="component" value="Unassembled WGS sequence"/>
</dbReference>
<comment type="caution">
    <text evidence="4">The sequence shown here is derived from an EMBL/GenBank/DDBJ whole genome shotgun (WGS) entry which is preliminary data.</text>
</comment>
<sequence>MEKQESLEATSGLDGESPGGPTRGVPGGIGGVEAGAGLPCGVAMFYGSGPPIHSGGTVIGSPGSSQPSGGTAVFGSGLNRHPGSGTHSGGLNPPFPGTSVCGTSNLGSGGPGVYNSGYIPHSGSTCMHPDKPCEDRPRSILKNRSSTVMHKSPRAERKKCQRWDEMNILATYHPADKDYGFMKVDEPRTPNHRLQDSDEDLLAGTSHTMTPEELAERFATMDNFCPKVFLYSDNRSSGSSDNFSKTQSSDFEKRRKAHYNEGKFLKPPKKLPLDNNKNSSVGSVSMRNGSRGVMLASEPRPVERGGARGLTRGVKDELGLVARNHILEVKASPALRNQSPASSTTVVLENEIDLRRKEYYSKRRYLRCSPHPELEEDTEDEQQTSESWAGSAWERGGTAPSSKDSGSRAMSGWCQWLVSKGLNWQSTEGSEREPGSHPNSSNQNQHRCEPEQG</sequence>
<feature type="compositionally biased region" description="Gly residues" evidence="3">
    <location>
        <begin position="17"/>
        <end position="30"/>
    </location>
</feature>
<feature type="region of interest" description="Disordered" evidence="3">
    <location>
        <begin position="1"/>
        <end position="30"/>
    </location>
</feature>
<evidence type="ECO:0000313" key="5">
    <source>
        <dbReference type="Proteomes" id="UP000295264"/>
    </source>
</evidence>
<dbReference type="Pfam" id="PF04979">
    <property type="entry name" value="IPP-2"/>
    <property type="match status" value="1"/>
</dbReference>
<dbReference type="InterPro" id="IPR007062">
    <property type="entry name" value="PPI-2"/>
</dbReference>
<dbReference type="Gene3D" id="6.10.250.1050">
    <property type="match status" value="1"/>
</dbReference>
<feature type="region of interest" description="Disordered" evidence="3">
    <location>
        <begin position="259"/>
        <end position="291"/>
    </location>
</feature>